<dbReference type="InParanoid" id="A0A369J2W0"/>
<dbReference type="Proteomes" id="UP000076154">
    <property type="component" value="Unassembled WGS sequence"/>
</dbReference>
<protein>
    <submittedName>
        <fullName evidence="2">Uncharacterized protein</fullName>
    </submittedName>
</protein>
<keyword evidence="3" id="KW-1185">Reference proteome</keyword>
<evidence type="ECO:0000256" key="1">
    <source>
        <dbReference type="SAM" id="MobiDB-lite"/>
    </source>
</evidence>
<evidence type="ECO:0000313" key="2">
    <source>
        <dbReference type="EMBL" id="RDB15722.1"/>
    </source>
</evidence>
<feature type="region of interest" description="Disordered" evidence="1">
    <location>
        <begin position="66"/>
        <end position="85"/>
    </location>
</feature>
<dbReference type="EMBL" id="LUEZ02000143">
    <property type="protein sequence ID" value="RDB15722.1"/>
    <property type="molecule type" value="Genomic_DNA"/>
</dbReference>
<dbReference type="AlphaFoldDB" id="A0A369J2W0"/>
<proteinExistence type="predicted"/>
<accession>A0A369J2W0</accession>
<comment type="caution">
    <text evidence="2">The sequence shown here is derived from an EMBL/GenBank/DDBJ whole genome shotgun (WGS) entry which is preliminary data.</text>
</comment>
<evidence type="ECO:0000313" key="3">
    <source>
        <dbReference type="Proteomes" id="UP000076154"/>
    </source>
</evidence>
<organism evidence="2 3">
    <name type="scientific">Hypsizygus marmoreus</name>
    <name type="common">White beech mushroom</name>
    <name type="synonym">Agaricus marmoreus</name>
    <dbReference type="NCBI Taxonomy" id="39966"/>
    <lineage>
        <taxon>Eukaryota</taxon>
        <taxon>Fungi</taxon>
        <taxon>Dikarya</taxon>
        <taxon>Basidiomycota</taxon>
        <taxon>Agaricomycotina</taxon>
        <taxon>Agaricomycetes</taxon>
        <taxon>Agaricomycetidae</taxon>
        <taxon>Agaricales</taxon>
        <taxon>Tricholomatineae</taxon>
        <taxon>Lyophyllaceae</taxon>
        <taxon>Hypsizygus</taxon>
    </lineage>
</organism>
<sequence length="138" mass="15571">MEHLDCWRIDGCFSFVYDRFPAGQEVGRVRRGGSWVGCVVPIFGFLVVDFFNLEYACGTFYREDSGRSDVDGDMDESEWRGEEGGGKCDRLREILLPGEARSTSSRAVNTISQTLFLPTPSPHFIVPGEGEHTFFFEL</sequence>
<gene>
    <name evidence="2" type="ORF">Hypma_003940</name>
</gene>
<name>A0A369J2W0_HYPMA</name>
<reference evidence="2" key="1">
    <citation type="submission" date="2018-04" db="EMBL/GenBank/DDBJ databases">
        <title>Whole genome sequencing of Hypsizygus marmoreus.</title>
        <authorList>
            <person name="Choi I.-G."/>
            <person name="Min B."/>
            <person name="Kim J.-G."/>
            <person name="Kim S."/>
            <person name="Oh Y.-L."/>
            <person name="Kong W.-S."/>
            <person name="Park H."/>
            <person name="Jeong J."/>
            <person name="Song E.-S."/>
        </authorList>
    </citation>
    <scope>NUCLEOTIDE SEQUENCE [LARGE SCALE GENOMIC DNA]</scope>
    <source>
        <strain evidence="2">51987-8</strain>
    </source>
</reference>